<gene>
    <name evidence="1" type="ORF">Hyperionvirus26_28</name>
</gene>
<protein>
    <submittedName>
        <fullName evidence="1">Uncharacterized protein</fullName>
    </submittedName>
</protein>
<accession>A0A3G5AF14</accession>
<organism evidence="1">
    <name type="scientific">Hyperionvirus sp</name>
    <dbReference type="NCBI Taxonomy" id="2487770"/>
    <lineage>
        <taxon>Viruses</taxon>
        <taxon>Varidnaviria</taxon>
        <taxon>Bamfordvirae</taxon>
        <taxon>Nucleocytoviricota</taxon>
        <taxon>Megaviricetes</taxon>
        <taxon>Imitervirales</taxon>
        <taxon>Mimiviridae</taxon>
        <taxon>Klosneuvirinae</taxon>
    </lineage>
</organism>
<reference evidence="1" key="1">
    <citation type="submission" date="2018-10" db="EMBL/GenBank/DDBJ databases">
        <title>Hidden diversity of soil giant viruses.</title>
        <authorList>
            <person name="Schulz F."/>
            <person name="Alteio L."/>
            <person name="Goudeau D."/>
            <person name="Ryan E.M."/>
            <person name="Malmstrom R.R."/>
            <person name="Blanchard J."/>
            <person name="Woyke T."/>
        </authorList>
    </citation>
    <scope>NUCLEOTIDE SEQUENCE</scope>
    <source>
        <strain evidence="1">HYV1</strain>
    </source>
</reference>
<name>A0A3G5AF14_9VIRU</name>
<proteinExistence type="predicted"/>
<evidence type="ECO:0000313" key="1">
    <source>
        <dbReference type="EMBL" id="AYV84473.1"/>
    </source>
</evidence>
<sequence length="136" mass="15526">MFEKYFVADCYCKCCYSDITADNYALYKNSASADWLPSSYCKLCLKEMLLNGWTKFIGLIDKADCAAALKRLIDRPPPINLRDPECFPNGDVELFYFDDTEQSAKLHGSLTGEAHVELWNKLKDNLKLMELSTETT</sequence>
<dbReference type="EMBL" id="MK072408">
    <property type="protein sequence ID" value="AYV84473.1"/>
    <property type="molecule type" value="Genomic_DNA"/>
</dbReference>